<organism evidence="12 13">
    <name type="scientific">Cajanus cajan</name>
    <name type="common">Pigeon pea</name>
    <name type="synonym">Cajanus indicus</name>
    <dbReference type="NCBI Taxonomy" id="3821"/>
    <lineage>
        <taxon>Eukaryota</taxon>
        <taxon>Viridiplantae</taxon>
        <taxon>Streptophyta</taxon>
        <taxon>Embryophyta</taxon>
        <taxon>Tracheophyta</taxon>
        <taxon>Spermatophyta</taxon>
        <taxon>Magnoliopsida</taxon>
        <taxon>eudicotyledons</taxon>
        <taxon>Gunneridae</taxon>
        <taxon>Pentapetalae</taxon>
        <taxon>rosids</taxon>
        <taxon>fabids</taxon>
        <taxon>Fabales</taxon>
        <taxon>Fabaceae</taxon>
        <taxon>Papilionoideae</taxon>
        <taxon>50 kb inversion clade</taxon>
        <taxon>NPAAA clade</taxon>
        <taxon>indigoferoid/millettioid clade</taxon>
        <taxon>Phaseoleae</taxon>
        <taxon>Cajanus</taxon>
    </lineage>
</organism>
<reference evidence="12" key="1">
    <citation type="journal article" date="2012" name="Nat. Biotechnol.">
        <title>Draft genome sequence of pigeonpea (Cajanus cajan), an orphan legume crop of resource-poor farmers.</title>
        <authorList>
            <person name="Varshney R.K."/>
            <person name="Chen W."/>
            <person name="Li Y."/>
            <person name="Bharti A.K."/>
            <person name="Saxena R.K."/>
            <person name="Schlueter J.A."/>
            <person name="Donoghue M.T."/>
            <person name="Azam S."/>
            <person name="Fan G."/>
            <person name="Whaley A.M."/>
            <person name="Farmer A.D."/>
            <person name="Sheridan J."/>
            <person name="Iwata A."/>
            <person name="Tuteja R."/>
            <person name="Penmetsa R.V."/>
            <person name="Wu W."/>
            <person name="Upadhyaya H.D."/>
            <person name="Yang S.P."/>
            <person name="Shah T."/>
            <person name="Saxena K.B."/>
            <person name="Michael T."/>
            <person name="McCombie W.R."/>
            <person name="Yang B."/>
            <person name="Zhang G."/>
            <person name="Yang H."/>
            <person name="Wang J."/>
            <person name="Spillane C."/>
            <person name="Cook D.R."/>
            <person name="May G.D."/>
            <person name="Xu X."/>
            <person name="Jackson S.A."/>
        </authorList>
    </citation>
    <scope>NUCLEOTIDE SEQUENCE [LARGE SCALE GENOMIC DNA]</scope>
</reference>
<dbReference type="InterPro" id="IPR001245">
    <property type="entry name" value="Ser-Thr/Tyr_kinase_cat_dom"/>
</dbReference>
<dbReference type="EMBL" id="KQ483653">
    <property type="protein sequence ID" value="KYP43781.1"/>
    <property type="molecule type" value="Genomic_DNA"/>
</dbReference>
<dbReference type="FunFam" id="1.10.510.10:FF:000357">
    <property type="entry name" value="Mitogen-activated protein kinase kinase kinase 5"/>
    <property type="match status" value="1"/>
</dbReference>
<feature type="binding site" evidence="9">
    <location>
        <position position="284"/>
    </location>
    <ligand>
        <name>ATP</name>
        <dbReference type="ChEBI" id="CHEBI:30616"/>
    </ligand>
</feature>
<dbReference type="Gramene" id="C.cajan_30415.t">
    <property type="protein sequence ID" value="C.cajan_30415.t"/>
    <property type="gene ID" value="C.cajan_30415"/>
</dbReference>
<keyword evidence="13" id="KW-1185">Reference proteome</keyword>
<evidence type="ECO:0000256" key="3">
    <source>
        <dbReference type="ARBA" id="ARBA00022679"/>
    </source>
</evidence>
<evidence type="ECO:0000256" key="5">
    <source>
        <dbReference type="ARBA" id="ARBA00022777"/>
    </source>
</evidence>
<accession>A0A151RMH6</accession>
<evidence type="ECO:0000256" key="7">
    <source>
        <dbReference type="ARBA" id="ARBA00047559"/>
    </source>
</evidence>
<feature type="compositionally biased region" description="Polar residues" evidence="10">
    <location>
        <begin position="1"/>
        <end position="12"/>
    </location>
</feature>
<evidence type="ECO:0000256" key="9">
    <source>
        <dbReference type="PROSITE-ProRule" id="PRU10141"/>
    </source>
</evidence>
<comment type="similarity">
    <text evidence="1">Belongs to the protein kinase superfamily. STE Ser/Thr protein kinase family. MAP kinase kinase kinase subfamily.</text>
</comment>
<keyword evidence="6 9" id="KW-0067">ATP-binding</keyword>
<evidence type="ECO:0000256" key="4">
    <source>
        <dbReference type="ARBA" id="ARBA00022741"/>
    </source>
</evidence>
<comment type="catalytic activity">
    <reaction evidence="8">
        <text>L-seryl-[protein] + ATP = O-phospho-L-seryl-[protein] + ADP + H(+)</text>
        <dbReference type="Rhea" id="RHEA:17989"/>
        <dbReference type="Rhea" id="RHEA-COMP:9863"/>
        <dbReference type="Rhea" id="RHEA-COMP:11604"/>
        <dbReference type="ChEBI" id="CHEBI:15378"/>
        <dbReference type="ChEBI" id="CHEBI:29999"/>
        <dbReference type="ChEBI" id="CHEBI:30616"/>
        <dbReference type="ChEBI" id="CHEBI:83421"/>
        <dbReference type="ChEBI" id="CHEBI:456216"/>
        <dbReference type="EC" id="2.7.11.25"/>
    </reaction>
</comment>
<evidence type="ECO:0000256" key="1">
    <source>
        <dbReference type="ARBA" id="ARBA00006529"/>
    </source>
</evidence>
<dbReference type="InterPro" id="IPR000719">
    <property type="entry name" value="Prot_kinase_dom"/>
</dbReference>
<feature type="compositionally biased region" description="Low complexity" evidence="10">
    <location>
        <begin position="13"/>
        <end position="23"/>
    </location>
</feature>
<dbReference type="PRINTS" id="PR00109">
    <property type="entry name" value="TYRKINASE"/>
</dbReference>
<dbReference type="SMART" id="SM00220">
    <property type="entry name" value="S_TKc"/>
    <property type="match status" value="1"/>
</dbReference>
<keyword evidence="5 12" id="KW-0418">Kinase</keyword>
<name>A0A151RMH6_CAJCA</name>
<dbReference type="PROSITE" id="PS00107">
    <property type="entry name" value="PROTEIN_KINASE_ATP"/>
    <property type="match status" value="1"/>
</dbReference>
<dbReference type="STRING" id="3821.A0A151RMH6"/>
<evidence type="ECO:0000313" key="13">
    <source>
        <dbReference type="Proteomes" id="UP000075243"/>
    </source>
</evidence>
<evidence type="ECO:0000256" key="6">
    <source>
        <dbReference type="ARBA" id="ARBA00022840"/>
    </source>
</evidence>
<evidence type="ECO:0000256" key="10">
    <source>
        <dbReference type="SAM" id="MobiDB-lite"/>
    </source>
</evidence>
<evidence type="ECO:0000256" key="2">
    <source>
        <dbReference type="ARBA" id="ARBA00012406"/>
    </source>
</evidence>
<keyword evidence="3" id="KW-0808">Transferase</keyword>
<dbReference type="GO" id="GO:0004709">
    <property type="term" value="F:MAP kinase kinase kinase activity"/>
    <property type="evidence" value="ECO:0007669"/>
    <property type="project" value="UniProtKB-EC"/>
</dbReference>
<feature type="region of interest" description="Disordered" evidence="10">
    <location>
        <begin position="1"/>
        <end position="56"/>
    </location>
</feature>
<proteinExistence type="inferred from homology"/>
<evidence type="ECO:0000256" key="8">
    <source>
        <dbReference type="ARBA" id="ARBA00048329"/>
    </source>
</evidence>
<dbReference type="AlphaFoldDB" id="A0A151RMH6"/>
<dbReference type="Gene3D" id="1.10.510.10">
    <property type="entry name" value="Transferase(Phosphotransferase) domain 1"/>
    <property type="match status" value="1"/>
</dbReference>
<dbReference type="GO" id="GO:0005737">
    <property type="term" value="C:cytoplasm"/>
    <property type="evidence" value="ECO:0007669"/>
    <property type="project" value="TreeGrafter"/>
</dbReference>
<dbReference type="SUPFAM" id="SSF56112">
    <property type="entry name" value="Protein kinase-like (PK-like)"/>
    <property type="match status" value="1"/>
</dbReference>
<sequence>MSPLTSRAKSINSTSVHPSLSSSLEHHHIASSVSRNAVHHDAVTPTSSTRNLNRSSLDSTLANSKCNLREHIAAANFLTGSTKSEIKSIERVHHYRCSYVAVVNSGNISWKTTRQVSHDEGISHLNLGVAAIPKSAPTSVVTCPNTSPCKSSNVDFSEVSDNLKMLSAKTVHNPDHSPLNCPMSLTCYFNPKIEEEAQHHKSLSRVCPENNLVDAHPLPLPPRVSSSAPLSMAMLHQSSSMHHATENLPSVKGQWQKRKLIGRGTFGSVFHATNLETGGSCAMKEVNLIPDDPSSAECIKQLEQEIKILRQLHHPNIVQYYGSETVGDHLYIYMEYVHPGSISKFMREHCGAMTESVVRNFTRHILSGLAYLHSNKTIHRDIKGANLLVNKSGIVKLADFGLAKILMGNSYDLSLKGSPYWMAPEVVKGGIKNESNPDVVKAIDIWSLGCTIIEMLTGKPPWSEVEGPSAMFKVLQNSPPIPETLSSVGKDFLQQCFQRDPADRPSAATLLKHAFVQNLHDQDILVHPKSYPRGNLGPEVSANILIG</sequence>
<keyword evidence="4 9" id="KW-0547">Nucleotide-binding</keyword>
<dbReference type="GO" id="GO:0005524">
    <property type="term" value="F:ATP binding"/>
    <property type="evidence" value="ECO:0007669"/>
    <property type="project" value="UniProtKB-UniRule"/>
</dbReference>
<dbReference type="InterPro" id="IPR011009">
    <property type="entry name" value="Kinase-like_dom_sf"/>
</dbReference>
<evidence type="ECO:0000259" key="11">
    <source>
        <dbReference type="PROSITE" id="PS50011"/>
    </source>
</evidence>
<comment type="catalytic activity">
    <reaction evidence="7">
        <text>L-threonyl-[protein] + ATP = O-phospho-L-threonyl-[protein] + ADP + H(+)</text>
        <dbReference type="Rhea" id="RHEA:46608"/>
        <dbReference type="Rhea" id="RHEA-COMP:11060"/>
        <dbReference type="Rhea" id="RHEA-COMP:11605"/>
        <dbReference type="ChEBI" id="CHEBI:15378"/>
        <dbReference type="ChEBI" id="CHEBI:30013"/>
        <dbReference type="ChEBI" id="CHEBI:30616"/>
        <dbReference type="ChEBI" id="CHEBI:61977"/>
        <dbReference type="ChEBI" id="CHEBI:456216"/>
        <dbReference type="EC" id="2.7.11.25"/>
    </reaction>
</comment>
<protein>
    <recommendedName>
        <fullName evidence="2">mitogen-activated protein kinase kinase kinase</fullName>
        <ecNumber evidence="2">2.7.11.25</ecNumber>
    </recommendedName>
</protein>
<evidence type="ECO:0000313" key="12">
    <source>
        <dbReference type="EMBL" id="KYP43781.1"/>
    </source>
</evidence>
<dbReference type="PANTHER" id="PTHR48016">
    <property type="entry name" value="MAP KINASE KINASE KINASE SSK2-RELATED-RELATED"/>
    <property type="match status" value="1"/>
</dbReference>
<dbReference type="InterPro" id="IPR050538">
    <property type="entry name" value="MAP_kinase_kinase_kinase"/>
</dbReference>
<gene>
    <name evidence="12" type="ORF">KK1_034761</name>
</gene>
<dbReference type="OMA" id="PSVKGQW"/>
<dbReference type="PANTHER" id="PTHR48016:SF12">
    <property type="entry name" value="PROTEIN KINASE DOMAIN-CONTAINING PROTEIN"/>
    <property type="match status" value="1"/>
</dbReference>
<feature type="domain" description="Protein kinase" evidence="11">
    <location>
        <begin position="255"/>
        <end position="516"/>
    </location>
</feature>
<dbReference type="Pfam" id="PF00069">
    <property type="entry name" value="Pkinase"/>
    <property type="match status" value="1"/>
</dbReference>
<dbReference type="InterPro" id="IPR017441">
    <property type="entry name" value="Protein_kinase_ATP_BS"/>
</dbReference>
<dbReference type="Proteomes" id="UP000075243">
    <property type="component" value="Unassembled WGS sequence"/>
</dbReference>
<dbReference type="PROSITE" id="PS50011">
    <property type="entry name" value="PROTEIN_KINASE_DOM"/>
    <property type="match status" value="1"/>
</dbReference>
<dbReference type="EC" id="2.7.11.25" evidence="2"/>
<feature type="compositionally biased region" description="Polar residues" evidence="10">
    <location>
        <begin position="44"/>
        <end position="56"/>
    </location>
</feature>